<keyword evidence="4 10" id="KW-1133">Transmembrane helix</keyword>
<evidence type="ECO:0000256" key="6">
    <source>
        <dbReference type="ARBA" id="ARBA00023224"/>
    </source>
</evidence>
<dbReference type="PANTHER" id="PTHR32089:SF112">
    <property type="entry name" value="LYSOZYME-LIKE PROTEIN-RELATED"/>
    <property type="match status" value="1"/>
</dbReference>
<evidence type="ECO:0000313" key="13">
    <source>
        <dbReference type="EMBL" id="MFD2215534.1"/>
    </source>
</evidence>
<dbReference type="EMBL" id="JBHUIK010000004">
    <property type="protein sequence ID" value="MFD2215534.1"/>
    <property type="molecule type" value="Genomic_DNA"/>
</dbReference>
<dbReference type="Proteomes" id="UP001597318">
    <property type="component" value="Unassembled WGS sequence"/>
</dbReference>
<feature type="transmembrane region" description="Helical" evidence="10">
    <location>
        <begin position="12"/>
        <end position="36"/>
    </location>
</feature>
<dbReference type="RefSeq" id="WP_247340231.1">
    <property type="nucleotide sequence ID" value="NZ_CP095550.1"/>
</dbReference>
<organism evidence="13 14">
    <name type="scientific">Metabacillus endolithicus</name>
    <dbReference type="NCBI Taxonomy" id="1535204"/>
    <lineage>
        <taxon>Bacteria</taxon>
        <taxon>Bacillati</taxon>
        <taxon>Bacillota</taxon>
        <taxon>Bacilli</taxon>
        <taxon>Bacillales</taxon>
        <taxon>Bacillaceae</taxon>
        <taxon>Metabacillus</taxon>
    </lineage>
</organism>
<dbReference type="Gene3D" id="1.10.287.950">
    <property type="entry name" value="Methyl-accepting chemotaxis protein"/>
    <property type="match status" value="1"/>
</dbReference>
<proteinExistence type="inferred from homology"/>
<dbReference type="InterPro" id="IPR003660">
    <property type="entry name" value="HAMP_dom"/>
</dbReference>
<dbReference type="PANTHER" id="PTHR32089">
    <property type="entry name" value="METHYL-ACCEPTING CHEMOTAXIS PROTEIN MCPB"/>
    <property type="match status" value="1"/>
</dbReference>
<dbReference type="CDD" id="cd06225">
    <property type="entry name" value="HAMP"/>
    <property type="match status" value="1"/>
</dbReference>
<dbReference type="SUPFAM" id="SSF58104">
    <property type="entry name" value="Methyl-accepting chemotaxis protein (MCP) signaling domain"/>
    <property type="match status" value="1"/>
</dbReference>
<comment type="similarity">
    <text evidence="7">Belongs to the methyl-accepting chemotaxis (MCP) protein family.</text>
</comment>
<evidence type="ECO:0000256" key="9">
    <source>
        <dbReference type="SAM" id="Coils"/>
    </source>
</evidence>
<evidence type="ECO:0000256" key="2">
    <source>
        <dbReference type="ARBA" id="ARBA00022475"/>
    </source>
</evidence>
<dbReference type="Pfam" id="PF00672">
    <property type="entry name" value="HAMP"/>
    <property type="match status" value="1"/>
</dbReference>
<keyword evidence="14" id="KW-1185">Reference proteome</keyword>
<evidence type="ECO:0000256" key="4">
    <source>
        <dbReference type="ARBA" id="ARBA00022989"/>
    </source>
</evidence>
<evidence type="ECO:0000256" key="5">
    <source>
        <dbReference type="ARBA" id="ARBA00023136"/>
    </source>
</evidence>
<dbReference type="Pfam" id="PF00015">
    <property type="entry name" value="MCPsignal"/>
    <property type="match status" value="1"/>
</dbReference>
<comment type="caution">
    <text evidence="13">The sequence shown here is derived from an EMBL/GenBank/DDBJ whole genome shotgun (WGS) entry which is preliminary data.</text>
</comment>
<keyword evidence="6 8" id="KW-0807">Transducer</keyword>
<feature type="domain" description="HAMP" evidence="12">
    <location>
        <begin position="229"/>
        <end position="275"/>
    </location>
</feature>
<feature type="transmembrane region" description="Helical" evidence="10">
    <location>
        <begin position="202"/>
        <end position="221"/>
    </location>
</feature>
<evidence type="ECO:0000256" key="8">
    <source>
        <dbReference type="PROSITE-ProRule" id="PRU00284"/>
    </source>
</evidence>
<dbReference type="Gene3D" id="3.30.450.20">
    <property type="entry name" value="PAS domain"/>
    <property type="match status" value="1"/>
</dbReference>
<accession>A0ABW5C0W8</accession>
<evidence type="ECO:0000313" key="14">
    <source>
        <dbReference type="Proteomes" id="UP001597318"/>
    </source>
</evidence>
<dbReference type="PROSITE" id="PS50885">
    <property type="entry name" value="HAMP"/>
    <property type="match status" value="1"/>
</dbReference>
<name>A0ABW5C0W8_9BACI</name>
<keyword evidence="2" id="KW-1003">Cell membrane</keyword>
<dbReference type="Pfam" id="PF17200">
    <property type="entry name" value="sCache_2"/>
    <property type="match status" value="1"/>
</dbReference>
<sequence length="582" mass="63998">MQKKMQNSISSKLMIIIIVIVALTGITVGGPGYFLAKKQLTEAGKNQLKQIVEGSLVLLEELNSQVKNNEITLDEAKEKARLKLLGPKLSNNEEYDYTQSSFSYKDAGYLVAYGSDYSAQLHPTNPIGQIPDDTSDREKMVQAAQASQIEKHYYIFSDEDEDTGKFKNKIAYMEKYEPWGWNVGVIVFEDEFYSELNIVRNYMTLLTLSIALLSILLFYFASKKKLKLLREVSTAAISVSKGDIVSAKLPESKDEIGQLGFAYNQMTEQLRLLISGLQNTSNHLLQSANDLSAISEETSATSEEIGMTLTEISAGAIAQSTDLSDIDKNVSLLNQSIERMNHHNNSIKDMTKNSEAATQQGQQIITKLKESNLIAFNASSAASLGVTNLSKKIQDISRITDTIESIASETNLLALNASIEAARAGENGKGFAVVANEVRKLAEQSNQATKQIQEMINSIETETENTVLLMSDTIERSEDLKESVVDTENEFIQISSAISETQQAVESLSKELEILTNKNKSITAAMNNASNVAEQSASSVEAITTSVDEQIIAISNISISAEKLCDLSQEMTSMIKKYNIKS</sequence>
<dbReference type="SMART" id="SM01049">
    <property type="entry name" value="Cache_2"/>
    <property type="match status" value="1"/>
</dbReference>
<dbReference type="InterPro" id="IPR033480">
    <property type="entry name" value="sCache_2"/>
</dbReference>
<gene>
    <name evidence="13" type="ORF">ACFSKK_17730</name>
</gene>
<evidence type="ECO:0000259" key="12">
    <source>
        <dbReference type="PROSITE" id="PS50885"/>
    </source>
</evidence>
<feature type="domain" description="Methyl-accepting transducer" evidence="11">
    <location>
        <begin position="294"/>
        <end position="544"/>
    </location>
</feature>
<evidence type="ECO:0000256" key="7">
    <source>
        <dbReference type="ARBA" id="ARBA00029447"/>
    </source>
</evidence>
<dbReference type="SMART" id="SM00283">
    <property type="entry name" value="MA"/>
    <property type="match status" value="1"/>
</dbReference>
<protein>
    <submittedName>
        <fullName evidence="13">Methyl-accepting chemotaxis protein</fullName>
    </submittedName>
</protein>
<evidence type="ECO:0000256" key="10">
    <source>
        <dbReference type="SAM" id="Phobius"/>
    </source>
</evidence>
<evidence type="ECO:0000256" key="3">
    <source>
        <dbReference type="ARBA" id="ARBA00022692"/>
    </source>
</evidence>
<feature type="coiled-coil region" evidence="9">
    <location>
        <begin position="438"/>
        <end position="525"/>
    </location>
</feature>
<evidence type="ECO:0000259" key="11">
    <source>
        <dbReference type="PROSITE" id="PS50111"/>
    </source>
</evidence>
<dbReference type="SMART" id="SM00304">
    <property type="entry name" value="HAMP"/>
    <property type="match status" value="1"/>
</dbReference>
<keyword evidence="3 10" id="KW-0812">Transmembrane</keyword>
<evidence type="ECO:0000256" key="1">
    <source>
        <dbReference type="ARBA" id="ARBA00004651"/>
    </source>
</evidence>
<dbReference type="PROSITE" id="PS50111">
    <property type="entry name" value="CHEMOTAXIS_TRANSDUC_2"/>
    <property type="match status" value="1"/>
</dbReference>
<dbReference type="InterPro" id="IPR004089">
    <property type="entry name" value="MCPsignal_dom"/>
</dbReference>
<keyword evidence="5 10" id="KW-0472">Membrane</keyword>
<reference evidence="14" key="1">
    <citation type="journal article" date="2019" name="Int. J. Syst. Evol. Microbiol.">
        <title>The Global Catalogue of Microorganisms (GCM) 10K type strain sequencing project: providing services to taxonomists for standard genome sequencing and annotation.</title>
        <authorList>
            <consortium name="The Broad Institute Genomics Platform"/>
            <consortium name="The Broad Institute Genome Sequencing Center for Infectious Disease"/>
            <person name="Wu L."/>
            <person name="Ma J."/>
        </authorList>
    </citation>
    <scope>NUCLEOTIDE SEQUENCE [LARGE SCALE GENOMIC DNA]</scope>
    <source>
        <strain evidence="14">CGMCC 1.15474</strain>
    </source>
</reference>
<keyword evidence="9" id="KW-0175">Coiled coil</keyword>
<comment type="subcellular location">
    <subcellularLocation>
        <location evidence="1">Cell membrane</location>
        <topology evidence="1">Multi-pass membrane protein</topology>
    </subcellularLocation>
</comment>